<dbReference type="GO" id="GO:0032259">
    <property type="term" value="P:methylation"/>
    <property type="evidence" value="ECO:0007669"/>
    <property type="project" value="UniProtKB-KW"/>
</dbReference>
<reference evidence="6" key="1">
    <citation type="journal article" date="2013" name="J. Plant Res.">
        <title>Effect of fungi and light on seed germination of three Opuntia species from semiarid lands of central Mexico.</title>
        <authorList>
            <person name="Delgado-Sanchez P."/>
            <person name="Jimenez-Bremont J.F."/>
            <person name="Guerrero-Gonzalez Mde L."/>
            <person name="Flores J."/>
        </authorList>
    </citation>
    <scope>NUCLEOTIDE SEQUENCE</scope>
    <source>
        <tissue evidence="6">Cladode</tissue>
    </source>
</reference>
<comment type="pathway">
    <text evidence="1">Cofactor biosynthesis; (R)-pantothenate biosynthesis; (R)-pantoate from 3-methyl-2-oxobutanoate: step 1/2.</text>
</comment>
<dbReference type="Gene3D" id="3.20.20.60">
    <property type="entry name" value="Phosphoenolpyruvate-binding domains"/>
    <property type="match status" value="1"/>
</dbReference>
<comment type="similarity">
    <text evidence="2">Belongs to the PanB family.</text>
</comment>
<evidence type="ECO:0000256" key="4">
    <source>
        <dbReference type="ARBA" id="ARBA00022679"/>
    </source>
</evidence>
<name>A0A7C9ES91_OPUST</name>
<organism evidence="6">
    <name type="scientific">Opuntia streptacantha</name>
    <name type="common">Prickly pear cactus</name>
    <name type="synonym">Opuntia cardona</name>
    <dbReference type="NCBI Taxonomy" id="393608"/>
    <lineage>
        <taxon>Eukaryota</taxon>
        <taxon>Viridiplantae</taxon>
        <taxon>Streptophyta</taxon>
        <taxon>Embryophyta</taxon>
        <taxon>Tracheophyta</taxon>
        <taxon>Spermatophyta</taxon>
        <taxon>Magnoliopsida</taxon>
        <taxon>eudicotyledons</taxon>
        <taxon>Gunneridae</taxon>
        <taxon>Pentapetalae</taxon>
        <taxon>Caryophyllales</taxon>
        <taxon>Cactineae</taxon>
        <taxon>Cactaceae</taxon>
        <taxon>Opuntioideae</taxon>
        <taxon>Opuntia</taxon>
    </lineage>
</organism>
<accession>A0A7C9ES91</accession>
<dbReference type="SUPFAM" id="SSF51621">
    <property type="entry name" value="Phosphoenolpyruvate/pyruvate domain"/>
    <property type="match status" value="1"/>
</dbReference>
<dbReference type="Pfam" id="PF02548">
    <property type="entry name" value="Pantoate_transf"/>
    <property type="match status" value="1"/>
</dbReference>
<keyword evidence="6" id="KW-0489">Methyltransferase</keyword>
<reference evidence="6" key="2">
    <citation type="submission" date="2020-07" db="EMBL/GenBank/DDBJ databases">
        <authorList>
            <person name="Vera ALvarez R."/>
            <person name="Arias-Moreno D.M."/>
            <person name="Jimenez-Jacinto V."/>
            <person name="Jimenez-Bremont J.F."/>
            <person name="Swaminathan K."/>
            <person name="Moose S.P."/>
            <person name="Guerrero-Gonzalez M.L."/>
            <person name="Marino-Ramirez L."/>
            <person name="Landsman D."/>
            <person name="Rodriguez-Kessler M."/>
            <person name="Delgado-Sanchez P."/>
        </authorList>
    </citation>
    <scope>NUCLEOTIDE SEQUENCE</scope>
    <source>
        <tissue evidence="6">Cladode</tissue>
    </source>
</reference>
<evidence type="ECO:0000256" key="3">
    <source>
        <dbReference type="ARBA" id="ARBA00012618"/>
    </source>
</evidence>
<proteinExistence type="inferred from homology"/>
<evidence type="ECO:0000256" key="5">
    <source>
        <dbReference type="ARBA" id="ARBA00049172"/>
    </source>
</evidence>
<dbReference type="EC" id="2.1.2.11" evidence="3"/>
<evidence type="ECO:0000256" key="2">
    <source>
        <dbReference type="ARBA" id="ARBA00008676"/>
    </source>
</evidence>
<dbReference type="GO" id="GO:0003864">
    <property type="term" value="F:3-methyl-2-oxobutanoate hydroxymethyltransferase activity"/>
    <property type="evidence" value="ECO:0007669"/>
    <property type="project" value="UniProtKB-EC"/>
</dbReference>
<dbReference type="GO" id="GO:0015940">
    <property type="term" value="P:pantothenate biosynthetic process"/>
    <property type="evidence" value="ECO:0007669"/>
    <property type="project" value="UniProtKB-UniPathway"/>
</dbReference>
<dbReference type="InterPro" id="IPR003700">
    <property type="entry name" value="Pantoate_hydroxy_MeTrfase"/>
</dbReference>
<dbReference type="PANTHER" id="PTHR20881">
    <property type="entry name" value="3-METHYL-2-OXOBUTANOATE HYDROXYMETHYLTRANSFERASE"/>
    <property type="match status" value="1"/>
</dbReference>
<keyword evidence="4 6" id="KW-0808">Transferase</keyword>
<dbReference type="PANTHER" id="PTHR20881:SF0">
    <property type="entry name" value="3-METHYL-2-OXOBUTANOATE HYDROXYMETHYLTRANSFERASE"/>
    <property type="match status" value="1"/>
</dbReference>
<sequence>MSILLIHMFSVGFWGSDYLHSSHEGHDSLSCIPFSCILFLSLGAGGVLVYHDLLGMMQHPHHAKVTPKFCKQYAHVGDVINKALVEYKEEVTNGSFPGPSHSPYKISNSDVDGFLKELQQLGLDKAASAAAEVAEKMQKAKPSAGNP</sequence>
<protein>
    <recommendedName>
        <fullName evidence="3">3-methyl-2-oxobutanoate hydroxymethyltransferase</fullName>
        <ecNumber evidence="3">2.1.2.11</ecNumber>
    </recommendedName>
</protein>
<dbReference type="AlphaFoldDB" id="A0A7C9ES91"/>
<dbReference type="GO" id="GO:0000287">
    <property type="term" value="F:magnesium ion binding"/>
    <property type="evidence" value="ECO:0007669"/>
    <property type="project" value="TreeGrafter"/>
</dbReference>
<dbReference type="InterPro" id="IPR015813">
    <property type="entry name" value="Pyrv/PenolPyrv_kinase-like_dom"/>
</dbReference>
<dbReference type="GO" id="GO:0005739">
    <property type="term" value="C:mitochondrion"/>
    <property type="evidence" value="ECO:0007669"/>
    <property type="project" value="TreeGrafter"/>
</dbReference>
<dbReference type="GO" id="GO:0008168">
    <property type="term" value="F:methyltransferase activity"/>
    <property type="evidence" value="ECO:0007669"/>
    <property type="project" value="UniProtKB-KW"/>
</dbReference>
<dbReference type="InterPro" id="IPR040442">
    <property type="entry name" value="Pyrv_kinase-like_dom_sf"/>
</dbReference>
<evidence type="ECO:0000256" key="1">
    <source>
        <dbReference type="ARBA" id="ARBA00005033"/>
    </source>
</evidence>
<dbReference type="EMBL" id="GISG01258909">
    <property type="protein sequence ID" value="MBA4673406.1"/>
    <property type="molecule type" value="Transcribed_RNA"/>
</dbReference>
<comment type="catalytic activity">
    <reaction evidence="5">
        <text>(6R)-5,10-methylene-5,6,7,8-tetrahydrofolate + 3-methyl-2-oxobutanoate + H2O = 2-dehydropantoate + (6S)-5,6,7,8-tetrahydrofolate</text>
        <dbReference type="Rhea" id="RHEA:11824"/>
        <dbReference type="ChEBI" id="CHEBI:11561"/>
        <dbReference type="ChEBI" id="CHEBI:11851"/>
        <dbReference type="ChEBI" id="CHEBI:15377"/>
        <dbReference type="ChEBI" id="CHEBI:15636"/>
        <dbReference type="ChEBI" id="CHEBI:57453"/>
        <dbReference type="EC" id="2.1.2.11"/>
    </reaction>
</comment>
<dbReference type="UniPathway" id="UPA00028">
    <property type="reaction ID" value="UER00003"/>
</dbReference>
<evidence type="ECO:0000313" key="6">
    <source>
        <dbReference type="EMBL" id="MBA4673406.1"/>
    </source>
</evidence>